<reference evidence="1 3" key="1">
    <citation type="submission" date="2018-12" db="EMBL/GenBank/DDBJ databases">
        <authorList>
            <consortium name="Pathogen Informatics"/>
        </authorList>
    </citation>
    <scope>NUCLEOTIDE SEQUENCE [LARGE SCALE GENOMIC DNA]</scope>
    <source>
        <strain evidence="2">NCTC12965</strain>
        <strain evidence="1 3">NCTC13193</strain>
    </source>
</reference>
<dbReference type="GeneID" id="30323140"/>
<proteinExistence type="predicted"/>
<evidence type="ECO:0000313" key="2">
    <source>
        <dbReference type="EMBL" id="VTR52997.1"/>
    </source>
</evidence>
<dbReference type="AlphaFoldDB" id="A0A0F7D344"/>
<dbReference type="RefSeq" id="WP_024486481.1">
    <property type="nucleotide sequence ID" value="NZ_CAMFLQ010000017.1"/>
</dbReference>
<protein>
    <submittedName>
        <fullName evidence="1">Uncharacterized protein</fullName>
    </submittedName>
</protein>
<organism evidence="1 3">
    <name type="scientific">Serratia fonticola</name>
    <dbReference type="NCBI Taxonomy" id="47917"/>
    <lineage>
        <taxon>Bacteria</taxon>
        <taxon>Pseudomonadati</taxon>
        <taxon>Pseudomonadota</taxon>
        <taxon>Gammaproteobacteria</taxon>
        <taxon>Enterobacterales</taxon>
        <taxon>Yersiniaceae</taxon>
        <taxon>Serratia</taxon>
    </lineage>
</organism>
<accession>A0A0F7D344</accession>
<dbReference type="EMBL" id="CABEEZ010000127">
    <property type="protein sequence ID" value="VTR52997.1"/>
    <property type="molecule type" value="Genomic_DNA"/>
</dbReference>
<dbReference type="KEGG" id="sfw:WN53_23455"/>
<evidence type="ECO:0000313" key="3">
    <source>
        <dbReference type="Proteomes" id="UP000270487"/>
    </source>
</evidence>
<gene>
    <name evidence="2" type="ORF">NCTC12965_06459</name>
    <name evidence="1" type="ORF">NCTC13193_03510</name>
</gene>
<sequence length="94" mass="10761">MSRTASGKSRVRMGRYRRALTTRGQYWKMYLAMKLRRLRVPSPLLLLASTLAGFFMLGLLMLSVVVIDVISTLFLLCRKLLRLGRHHQGNAVAR</sequence>
<dbReference type="Proteomes" id="UP000270487">
    <property type="component" value="Chromosome"/>
</dbReference>
<name>A0A0F7D344_SERFO</name>
<evidence type="ECO:0000313" key="1">
    <source>
        <dbReference type="EMBL" id="VEI71932.1"/>
    </source>
</evidence>
<dbReference type="EMBL" id="LR134492">
    <property type="protein sequence ID" value="VEI71932.1"/>
    <property type="molecule type" value="Genomic_DNA"/>
</dbReference>